<proteinExistence type="predicted"/>
<gene>
    <name evidence="1" type="ORF">DPEC_G00153070</name>
</gene>
<evidence type="ECO:0000313" key="1">
    <source>
        <dbReference type="EMBL" id="KAJ8003888.1"/>
    </source>
</evidence>
<evidence type="ECO:0000313" key="2">
    <source>
        <dbReference type="Proteomes" id="UP001157502"/>
    </source>
</evidence>
<protein>
    <submittedName>
        <fullName evidence="1">Uncharacterized protein</fullName>
    </submittedName>
</protein>
<reference evidence="1" key="1">
    <citation type="submission" date="2021-05" db="EMBL/GenBank/DDBJ databases">
        <authorList>
            <person name="Pan Q."/>
            <person name="Jouanno E."/>
            <person name="Zahm M."/>
            <person name="Klopp C."/>
            <person name="Cabau C."/>
            <person name="Louis A."/>
            <person name="Berthelot C."/>
            <person name="Parey E."/>
            <person name="Roest Crollius H."/>
            <person name="Montfort J."/>
            <person name="Robinson-Rechavi M."/>
            <person name="Bouchez O."/>
            <person name="Lampietro C."/>
            <person name="Lopez Roques C."/>
            <person name="Donnadieu C."/>
            <person name="Postlethwait J."/>
            <person name="Bobe J."/>
            <person name="Dillon D."/>
            <person name="Chandos A."/>
            <person name="von Hippel F."/>
            <person name="Guiguen Y."/>
        </authorList>
    </citation>
    <scope>NUCLEOTIDE SEQUENCE</scope>
    <source>
        <strain evidence="1">YG-Jan2019</strain>
    </source>
</reference>
<dbReference type="EMBL" id="CM055739">
    <property type="protein sequence ID" value="KAJ8003888.1"/>
    <property type="molecule type" value="Genomic_DNA"/>
</dbReference>
<sequence length="177" mass="19371">MGASTVPPTNQTGVLEVDLARVLKAQPRELKTNLSDITSGDQNGTCHPVPSDWPICRSSRSGYFWLPNFLNHTTVEEVGAVLREWAWLPREGCFYGAEWFLCLLLVPTCPSPGQMPAPVPLLPSCSFCHVLRDSCWMALDDGRLPVQCHWLPVGDQEAGLRCPPCLSVSNPKGKTAG</sequence>
<keyword evidence="2" id="KW-1185">Reference proteome</keyword>
<comment type="caution">
    <text evidence="1">The sequence shown here is derived from an EMBL/GenBank/DDBJ whole genome shotgun (WGS) entry which is preliminary data.</text>
</comment>
<accession>A0ACC2GJU6</accession>
<organism evidence="1 2">
    <name type="scientific">Dallia pectoralis</name>
    <name type="common">Alaska blackfish</name>
    <dbReference type="NCBI Taxonomy" id="75939"/>
    <lineage>
        <taxon>Eukaryota</taxon>
        <taxon>Metazoa</taxon>
        <taxon>Chordata</taxon>
        <taxon>Craniata</taxon>
        <taxon>Vertebrata</taxon>
        <taxon>Euteleostomi</taxon>
        <taxon>Actinopterygii</taxon>
        <taxon>Neopterygii</taxon>
        <taxon>Teleostei</taxon>
        <taxon>Protacanthopterygii</taxon>
        <taxon>Esociformes</taxon>
        <taxon>Umbridae</taxon>
        <taxon>Dallia</taxon>
    </lineage>
</organism>
<dbReference type="Proteomes" id="UP001157502">
    <property type="component" value="Chromosome 12"/>
</dbReference>
<name>A0ACC2GJU6_DALPE</name>